<proteinExistence type="inferred from homology"/>
<dbReference type="AlphaFoldDB" id="A0A9X3UK04"/>
<keyword evidence="3" id="KW-0812">Transmembrane</keyword>
<dbReference type="EMBL" id="JAPJZI010000001">
    <property type="protein sequence ID" value="MDA5400025.1"/>
    <property type="molecule type" value="Genomic_DNA"/>
</dbReference>
<evidence type="ECO:0000256" key="2">
    <source>
        <dbReference type="ARBA" id="ARBA00023002"/>
    </source>
</evidence>
<gene>
    <name evidence="4" type="ORF">OQ273_15700</name>
</gene>
<feature type="transmembrane region" description="Helical" evidence="3">
    <location>
        <begin position="227"/>
        <end position="247"/>
    </location>
</feature>
<organism evidence="4 5">
    <name type="scientific">Hoeflea prorocentri</name>
    <dbReference type="NCBI Taxonomy" id="1922333"/>
    <lineage>
        <taxon>Bacteria</taxon>
        <taxon>Pseudomonadati</taxon>
        <taxon>Pseudomonadota</taxon>
        <taxon>Alphaproteobacteria</taxon>
        <taxon>Hyphomicrobiales</taxon>
        <taxon>Rhizobiaceae</taxon>
        <taxon>Hoeflea</taxon>
    </lineage>
</organism>
<keyword evidence="3" id="KW-1133">Transmembrane helix</keyword>
<sequence length="257" mass="27802">MSAQEKSLGNVWIVGASSGIGQSLAEKCAPLADNVAISARSVEKLEQMERENPSFGAFPVDTSDQAAVEQTAEAIEKRYGGIDTAVLCAAVWFPMRADDLDTDKMHQAMTINYFGAVYAVKALISGMKARGSGHIVIVSSVAGYRGLPSSLAYGPTKAALTNLAEALAVELGEFGIKVTLVQPGFVDTPMSRVNKFPMPGLMDVDAAAEKLLSGILQRKNAIFFPRLFTTAVRLTNFLPYWLFYALSRRMISGRRNR</sequence>
<dbReference type="InterPro" id="IPR002347">
    <property type="entry name" value="SDR_fam"/>
</dbReference>
<dbReference type="GO" id="GO:0016020">
    <property type="term" value="C:membrane"/>
    <property type="evidence" value="ECO:0007669"/>
    <property type="project" value="TreeGrafter"/>
</dbReference>
<evidence type="ECO:0000313" key="5">
    <source>
        <dbReference type="Proteomes" id="UP001151234"/>
    </source>
</evidence>
<reference evidence="4" key="1">
    <citation type="submission" date="2022-11" db="EMBL/GenBank/DDBJ databases">
        <title>Draft genome sequence of Hoeflea poritis E7-10 and Hoeflea prorocentri PM5-8, separated from scleractinian coral Porites lutea and marine dinoflagellate.</title>
        <authorList>
            <person name="Zhang G."/>
            <person name="Wei Q."/>
            <person name="Cai L."/>
        </authorList>
    </citation>
    <scope>NUCLEOTIDE SEQUENCE</scope>
    <source>
        <strain evidence="4">PM5-8</strain>
    </source>
</reference>
<dbReference type="Gene3D" id="3.40.50.720">
    <property type="entry name" value="NAD(P)-binding Rossmann-like Domain"/>
    <property type="match status" value="1"/>
</dbReference>
<dbReference type="RefSeq" id="WP_267991435.1">
    <property type="nucleotide sequence ID" value="NZ_JAPJZI010000001.1"/>
</dbReference>
<comment type="similarity">
    <text evidence="1">Belongs to the short-chain dehydrogenases/reductases (SDR) family.</text>
</comment>
<name>A0A9X3UK04_9HYPH</name>
<evidence type="ECO:0000313" key="4">
    <source>
        <dbReference type="EMBL" id="MDA5400025.1"/>
    </source>
</evidence>
<comment type="caution">
    <text evidence="4">The sequence shown here is derived from an EMBL/GenBank/DDBJ whole genome shotgun (WGS) entry which is preliminary data.</text>
</comment>
<dbReference type="PANTHER" id="PTHR44196">
    <property type="entry name" value="DEHYDROGENASE/REDUCTASE SDR FAMILY MEMBER 7B"/>
    <property type="match status" value="1"/>
</dbReference>
<accession>A0A9X3UK04</accession>
<dbReference type="PANTHER" id="PTHR44196:SF1">
    <property type="entry name" value="DEHYDROGENASE_REDUCTASE SDR FAMILY MEMBER 7B"/>
    <property type="match status" value="1"/>
</dbReference>
<protein>
    <submittedName>
        <fullName evidence="4">SDR family NAD(P)-dependent oxidoreductase</fullName>
    </submittedName>
</protein>
<dbReference type="Pfam" id="PF00106">
    <property type="entry name" value="adh_short"/>
    <property type="match status" value="1"/>
</dbReference>
<dbReference type="Proteomes" id="UP001151234">
    <property type="component" value="Unassembled WGS sequence"/>
</dbReference>
<dbReference type="PRINTS" id="PR00081">
    <property type="entry name" value="GDHRDH"/>
</dbReference>
<dbReference type="GO" id="GO:0016491">
    <property type="term" value="F:oxidoreductase activity"/>
    <property type="evidence" value="ECO:0007669"/>
    <property type="project" value="UniProtKB-KW"/>
</dbReference>
<evidence type="ECO:0000256" key="3">
    <source>
        <dbReference type="SAM" id="Phobius"/>
    </source>
</evidence>
<dbReference type="SUPFAM" id="SSF51735">
    <property type="entry name" value="NAD(P)-binding Rossmann-fold domains"/>
    <property type="match status" value="1"/>
</dbReference>
<keyword evidence="2" id="KW-0560">Oxidoreductase</keyword>
<keyword evidence="5" id="KW-1185">Reference proteome</keyword>
<keyword evidence="3" id="KW-0472">Membrane</keyword>
<dbReference type="InterPro" id="IPR036291">
    <property type="entry name" value="NAD(P)-bd_dom_sf"/>
</dbReference>
<evidence type="ECO:0000256" key="1">
    <source>
        <dbReference type="ARBA" id="ARBA00006484"/>
    </source>
</evidence>